<evidence type="ECO:0000256" key="3">
    <source>
        <dbReference type="ARBA" id="ARBA00023172"/>
    </source>
</evidence>
<dbReference type="GO" id="GO:0003677">
    <property type="term" value="F:DNA binding"/>
    <property type="evidence" value="ECO:0007669"/>
    <property type="project" value="UniProtKB-UniRule"/>
</dbReference>
<evidence type="ECO:0000259" key="5">
    <source>
        <dbReference type="PROSITE" id="PS51898"/>
    </source>
</evidence>
<evidence type="ECO:0000256" key="2">
    <source>
        <dbReference type="ARBA" id="ARBA00023125"/>
    </source>
</evidence>
<dbReference type="InterPro" id="IPR002104">
    <property type="entry name" value="Integrase_catalytic"/>
</dbReference>
<dbReference type="RefSeq" id="WP_200152573.1">
    <property type="nucleotide sequence ID" value="NZ_JAEFBZ010000007.1"/>
</dbReference>
<dbReference type="PANTHER" id="PTHR30349">
    <property type="entry name" value="PHAGE INTEGRASE-RELATED"/>
    <property type="match status" value="1"/>
</dbReference>
<organism evidence="7 8">
    <name type="scientific">Bacillus cereus</name>
    <dbReference type="NCBI Taxonomy" id="1396"/>
    <lineage>
        <taxon>Bacteria</taxon>
        <taxon>Bacillati</taxon>
        <taxon>Bacillota</taxon>
        <taxon>Bacilli</taxon>
        <taxon>Bacillales</taxon>
        <taxon>Bacillaceae</taxon>
        <taxon>Bacillus</taxon>
        <taxon>Bacillus cereus group</taxon>
    </lineage>
</organism>
<reference evidence="7 8" key="1">
    <citation type="submission" date="2020-12" db="EMBL/GenBank/DDBJ databases">
        <title>Genome assembly for a thermostable protease producing Bacillus cereus MAKP1 strain isolated from chicken gut.</title>
        <authorList>
            <person name="Malaviya A."/>
        </authorList>
    </citation>
    <scope>NUCLEOTIDE SEQUENCE [LARGE SCALE GENOMIC DNA]</scope>
    <source>
        <strain evidence="7 8">MAKP1</strain>
    </source>
</reference>
<protein>
    <submittedName>
        <fullName evidence="7">Site-specific integrase</fullName>
    </submittedName>
</protein>
<accession>A0ABD4LLR0</accession>
<dbReference type="Pfam" id="PF00589">
    <property type="entry name" value="Phage_integrase"/>
    <property type="match status" value="1"/>
</dbReference>
<keyword evidence="2 4" id="KW-0238">DNA-binding</keyword>
<dbReference type="InterPro" id="IPR010998">
    <property type="entry name" value="Integrase_recombinase_N"/>
</dbReference>
<proteinExistence type="inferred from homology"/>
<comment type="similarity">
    <text evidence="1">Belongs to the 'phage' integrase family.</text>
</comment>
<dbReference type="InterPro" id="IPR044068">
    <property type="entry name" value="CB"/>
</dbReference>
<evidence type="ECO:0000313" key="8">
    <source>
        <dbReference type="Proteomes" id="UP000613452"/>
    </source>
</evidence>
<evidence type="ECO:0000256" key="4">
    <source>
        <dbReference type="PROSITE-ProRule" id="PRU01248"/>
    </source>
</evidence>
<dbReference type="Gene3D" id="1.10.150.130">
    <property type="match status" value="1"/>
</dbReference>
<feature type="domain" description="Core-binding (CB)" evidence="6">
    <location>
        <begin position="23"/>
        <end position="112"/>
    </location>
</feature>
<dbReference type="SUPFAM" id="SSF56349">
    <property type="entry name" value="DNA breaking-rejoining enzymes"/>
    <property type="match status" value="1"/>
</dbReference>
<evidence type="ECO:0000259" key="6">
    <source>
        <dbReference type="PROSITE" id="PS51900"/>
    </source>
</evidence>
<dbReference type="GO" id="GO:0006310">
    <property type="term" value="P:DNA recombination"/>
    <property type="evidence" value="ECO:0007669"/>
    <property type="project" value="UniProtKB-KW"/>
</dbReference>
<evidence type="ECO:0000256" key="1">
    <source>
        <dbReference type="ARBA" id="ARBA00008857"/>
    </source>
</evidence>
<dbReference type="PROSITE" id="PS51898">
    <property type="entry name" value="TYR_RECOMBINASE"/>
    <property type="match status" value="1"/>
</dbReference>
<dbReference type="CDD" id="cd00397">
    <property type="entry name" value="DNA_BRE_C"/>
    <property type="match status" value="1"/>
</dbReference>
<dbReference type="Proteomes" id="UP000613452">
    <property type="component" value="Unassembled WGS sequence"/>
</dbReference>
<dbReference type="Gene3D" id="1.10.443.10">
    <property type="entry name" value="Intergrase catalytic core"/>
    <property type="match status" value="1"/>
</dbReference>
<gene>
    <name evidence="7" type="ORF">JCR31_28235</name>
</gene>
<dbReference type="InterPro" id="IPR050090">
    <property type="entry name" value="Tyrosine_recombinase_XerCD"/>
</dbReference>
<dbReference type="InterPro" id="IPR011010">
    <property type="entry name" value="DNA_brk_join_enz"/>
</dbReference>
<name>A0ABD4LLR0_BACCE</name>
<dbReference type="AlphaFoldDB" id="A0ABD4LLR0"/>
<dbReference type="PROSITE" id="PS51900">
    <property type="entry name" value="CB"/>
    <property type="match status" value="1"/>
</dbReference>
<sequence>MSAVKAYKNDSLEVAEVVQLHSMDVQEIYGAFLSEHHRNSERTAGEYKSRVEEFFMLTLGKEMRFVTVDDIKSVKNKDVQTKFVDALIERGNTAGTIKTKLHSVSSFYNTLLKNEVSVNPRTLDVKLKKSVKHHEALTLQEYLGLLEFMKGEPDGLEKYLYSKTLFHTGGRKTATLQFTWDKITQKKDVETGQQVWVIDFVGKGKKDTERPISDDFYEELKQLDNGQSNVFATLSSSEGAYKRYERSLKKYGKMIDRDISIHSLKATAITVGYLLTKDINLCKQLGAHSTMATTEIYIKEEKSYVNQLSYNMSRDMDESILDEMSHEELLSFIKKHDDIKLSILMRLGK</sequence>
<feature type="domain" description="Tyr recombinase" evidence="5">
    <location>
        <begin position="132"/>
        <end position="313"/>
    </location>
</feature>
<evidence type="ECO:0000313" key="7">
    <source>
        <dbReference type="EMBL" id="MBK1611734.1"/>
    </source>
</evidence>
<keyword evidence="3" id="KW-0233">DNA recombination</keyword>
<dbReference type="PANTHER" id="PTHR30349:SF64">
    <property type="entry name" value="PROPHAGE INTEGRASE INTD-RELATED"/>
    <property type="match status" value="1"/>
</dbReference>
<dbReference type="InterPro" id="IPR013762">
    <property type="entry name" value="Integrase-like_cat_sf"/>
</dbReference>
<comment type="caution">
    <text evidence="7">The sequence shown here is derived from an EMBL/GenBank/DDBJ whole genome shotgun (WGS) entry which is preliminary data.</text>
</comment>
<dbReference type="EMBL" id="JAEFBZ010000007">
    <property type="protein sequence ID" value="MBK1611734.1"/>
    <property type="molecule type" value="Genomic_DNA"/>
</dbReference>